<dbReference type="Gene3D" id="3.90.79.10">
    <property type="entry name" value="Nucleoside Triphosphate Pyrophosphohydrolase"/>
    <property type="match status" value="1"/>
</dbReference>
<dbReference type="RefSeq" id="WP_110517222.1">
    <property type="nucleotide sequence ID" value="NZ_PDOF01000001.1"/>
</dbReference>
<dbReference type="PROSITE" id="PS51462">
    <property type="entry name" value="NUDIX"/>
    <property type="match status" value="1"/>
</dbReference>
<sequence length="211" mass="24090">MSEILKTFNKNQEQTGTAPRVEVHRKGLWHETFHCWFVTRKDEGNFLCFQLRSSVKQDYPSLLDITAAGHLLADESPEDGVREVEEETGIKVAMKELVSLGTIALEDPGGRDGFTDNEFAHTYLCIADHLEWECFSPQPDEVAGFYRASIQQLLPFFKGDISSLRMEGFRLCKNGLQVNEIIEVKKTAFVPHGNSYFMDILQRIEQAVLRF</sequence>
<dbReference type="InterPro" id="IPR015797">
    <property type="entry name" value="NUDIX_hydrolase-like_dom_sf"/>
</dbReference>
<keyword evidence="2" id="KW-0378">Hydrolase</keyword>
<dbReference type="Pfam" id="PF00293">
    <property type="entry name" value="NUDIX"/>
    <property type="match status" value="1"/>
</dbReference>
<feature type="domain" description="Nudix hydrolase" evidence="1">
    <location>
        <begin position="28"/>
        <end position="177"/>
    </location>
</feature>
<organism evidence="2 3">
    <name type="scientific">Alteribacter lacisalsi</name>
    <dbReference type="NCBI Taxonomy" id="2045244"/>
    <lineage>
        <taxon>Bacteria</taxon>
        <taxon>Bacillati</taxon>
        <taxon>Bacillota</taxon>
        <taxon>Bacilli</taxon>
        <taxon>Bacillales</taxon>
        <taxon>Bacillaceae</taxon>
        <taxon>Alteribacter</taxon>
    </lineage>
</organism>
<protein>
    <submittedName>
        <fullName evidence="2">NUDIX hydrolase</fullName>
    </submittedName>
</protein>
<dbReference type="EMBL" id="PDOF01000001">
    <property type="protein sequence ID" value="PYZ97787.1"/>
    <property type="molecule type" value="Genomic_DNA"/>
</dbReference>
<dbReference type="PANTHER" id="PTHR10885:SF0">
    <property type="entry name" value="ISOPENTENYL-DIPHOSPHATE DELTA-ISOMERASE"/>
    <property type="match status" value="1"/>
</dbReference>
<dbReference type="SUPFAM" id="SSF55811">
    <property type="entry name" value="Nudix"/>
    <property type="match status" value="1"/>
</dbReference>
<keyword evidence="3" id="KW-1185">Reference proteome</keyword>
<gene>
    <name evidence="2" type="ORF">CR205_04120</name>
</gene>
<evidence type="ECO:0000313" key="3">
    <source>
        <dbReference type="Proteomes" id="UP000248066"/>
    </source>
</evidence>
<dbReference type="PANTHER" id="PTHR10885">
    <property type="entry name" value="ISOPENTENYL-DIPHOSPHATE DELTA-ISOMERASE"/>
    <property type="match status" value="1"/>
</dbReference>
<accession>A0A2W0H9J0</accession>
<dbReference type="CDD" id="cd04692">
    <property type="entry name" value="NUDIX_Hydrolase"/>
    <property type="match status" value="1"/>
</dbReference>
<name>A0A2W0H9J0_9BACI</name>
<dbReference type="AlphaFoldDB" id="A0A2W0H9J0"/>
<proteinExistence type="predicted"/>
<reference evidence="2 3" key="1">
    <citation type="submission" date="2017-10" db="EMBL/GenBank/DDBJ databases">
        <title>Bacillus sp. nov., a halophilic bacterium isolated from a Yangshapao Lake.</title>
        <authorList>
            <person name="Wang H."/>
        </authorList>
    </citation>
    <scope>NUCLEOTIDE SEQUENCE [LARGE SCALE GENOMIC DNA]</scope>
    <source>
        <strain evidence="2 3">YSP-3</strain>
    </source>
</reference>
<dbReference type="OrthoDB" id="9780586at2"/>
<dbReference type="GO" id="GO:0016787">
    <property type="term" value="F:hydrolase activity"/>
    <property type="evidence" value="ECO:0007669"/>
    <property type="project" value="UniProtKB-KW"/>
</dbReference>
<dbReference type="Proteomes" id="UP000248066">
    <property type="component" value="Unassembled WGS sequence"/>
</dbReference>
<comment type="caution">
    <text evidence="2">The sequence shown here is derived from an EMBL/GenBank/DDBJ whole genome shotgun (WGS) entry which is preliminary data.</text>
</comment>
<dbReference type="InterPro" id="IPR000086">
    <property type="entry name" value="NUDIX_hydrolase_dom"/>
</dbReference>
<evidence type="ECO:0000259" key="1">
    <source>
        <dbReference type="PROSITE" id="PS51462"/>
    </source>
</evidence>
<evidence type="ECO:0000313" key="2">
    <source>
        <dbReference type="EMBL" id="PYZ97787.1"/>
    </source>
</evidence>